<dbReference type="Proteomes" id="UP000467840">
    <property type="component" value="Chromosome 15"/>
</dbReference>
<evidence type="ECO:0000313" key="2">
    <source>
        <dbReference type="Proteomes" id="UP000467840"/>
    </source>
</evidence>
<comment type="caution">
    <text evidence="1">The sequence shown here is derived from an EMBL/GenBank/DDBJ whole genome shotgun (WGS) entry which is preliminary data.</text>
</comment>
<proteinExistence type="predicted"/>
<sequence>MSMVRIDRMCQVLKIEGMLRQAEIEGIIDLYVQHLTVDDLRKEFRQQEVTKKSKLILEEIDERCGG</sequence>
<name>A0A6A6MPW9_HEVBR</name>
<accession>A0A6A6MPW9</accession>
<reference evidence="1 2" key="1">
    <citation type="journal article" date="2020" name="Mol. Plant">
        <title>The Chromosome-Based Rubber Tree Genome Provides New Insights into Spurge Genome Evolution and Rubber Biosynthesis.</title>
        <authorList>
            <person name="Liu J."/>
            <person name="Shi C."/>
            <person name="Shi C.C."/>
            <person name="Li W."/>
            <person name="Zhang Q.J."/>
            <person name="Zhang Y."/>
            <person name="Li K."/>
            <person name="Lu H.F."/>
            <person name="Shi C."/>
            <person name="Zhu S.T."/>
            <person name="Xiao Z.Y."/>
            <person name="Nan H."/>
            <person name="Yue Y."/>
            <person name="Zhu X.G."/>
            <person name="Wu Y."/>
            <person name="Hong X.N."/>
            <person name="Fan G.Y."/>
            <person name="Tong Y."/>
            <person name="Zhang D."/>
            <person name="Mao C.L."/>
            <person name="Liu Y.L."/>
            <person name="Hao S.J."/>
            <person name="Liu W.Q."/>
            <person name="Lv M.Q."/>
            <person name="Zhang H.B."/>
            <person name="Liu Y."/>
            <person name="Hu-Tang G.R."/>
            <person name="Wang J.P."/>
            <person name="Wang J.H."/>
            <person name="Sun Y.H."/>
            <person name="Ni S.B."/>
            <person name="Chen W.B."/>
            <person name="Zhang X.C."/>
            <person name="Jiao Y.N."/>
            <person name="Eichler E.E."/>
            <person name="Li G.H."/>
            <person name="Liu X."/>
            <person name="Gao L.Z."/>
        </authorList>
    </citation>
    <scope>NUCLEOTIDE SEQUENCE [LARGE SCALE GENOMIC DNA]</scope>
    <source>
        <strain evidence="2">cv. GT1</strain>
        <tissue evidence="1">Leaf</tissue>
    </source>
</reference>
<protein>
    <submittedName>
        <fullName evidence="1">Uncharacterized protein</fullName>
    </submittedName>
</protein>
<evidence type="ECO:0000313" key="1">
    <source>
        <dbReference type="EMBL" id="KAF2315821.1"/>
    </source>
</evidence>
<dbReference type="AlphaFoldDB" id="A0A6A6MPW9"/>
<organism evidence="1 2">
    <name type="scientific">Hevea brasiliensis</name>
    <name type="common">Para rubber tree</name>
    <name type="synonym">Siphonia brasiliensis</name>
    <dbReference type="NCBI Taxonomy" id="3981"/>
    <lineage>
        <taxon>Eukaryota</taxon>
        <taxon>Viridiplantae</taxon>
        <taxon>Streptophyta</taxon>
        <taxon>Embryophyta</taxon>
        <taxon>Tracheophyta</taxon>
        <taxon>Spermatophyta</taxon>
        <taxon>Magnoliopsida</taxon>
        <taxon>eudicotyledons</taxon>
        <taxon>Gunneridae</taxon>
        <taxon>Pentapetalae</taxon>
        <taxon>rosids</taxon>
        <taxon>fabids</taxon>
        <taxon>Malpighiales</taxon>
        <taxon>Euphorbiaceae</taxon>
        <taxon>Crotonoideae</taxon>
        <taxon>Micrandreae</taxon>
        <taxon>Hevea</taxon>
    </lineage>
</organism>
<dbReference type="EMBL" id="JAAGAX010000005">
    <property type="protein sequence ID" value="KAF2315821.1"/>
    <property type="molecule type" value="Genomic_DNA"/>
</dbReference>
<gene>
    <name evidence="1" type="ORF">GH714_040363</name>
</gene>
<keyword evidence="2" id="KW-1185">Reference proteome</keyword>